<name>A0A1I0B1C7_9PROT</name>
<sequence length="114" mass="12453">MAQSESSKGAMKMPKHLQSVGLLAMSVQGKIRHLHYGKHGEINGVILSDGTSVRFPREVSYQFEPMLKIGQSITASGYGTKNQYGRALEATELGFAGQQDSLSYSSISPMWSKE</sequence>
<dbReference type="Proteomes" id="UP000183339">
    <property type="component" value="Unassembled WGS sequence"/>
</dbReference>
<evidence type="ECO:0000313" key="1">
    <source>
        <dbReference type="EMBL" id="SET00453.1"/>
    </source>
</evidence>
<gene>
    <name evidence="1" type="ORF">SAMN05216412_102476</name>
</gene>
<protein>
    <submittedName>
        <fullName evidence="1">Uncharacterized protein</fullName>
    </submittedName>
</protein>
<proteinExistence type="predicted"/>
<dbReference type="EMBL" id="FOHI01000002">
    <property type="protein sequence ID" value="SET00453.1"/>
    <property type="molecule type" value="Genomic_DNA"/>
</dbReference>
<dbReference type="AlphaFoldDB" id="A0A1I0B1C7"/>
<accession>A0A1I0B1C7</accession>
<dbReference type="RefSeq" id="WP_074705609.1">
    <property type="nucleotide sequence ID" value="NZ_FOHI01000002.1"/>
</dbReference>
<reference evidence="1 2" key="1">
    <citation type="submission" date="2016-10" db="EMBL/GenBank/DDBJ databases">
        <authorList>
            <person name="de Groot N.N."/>
        </authorList>
    </citation>
    <scope>NUCLEOTIDE SEQUENCE [LARGE SCALE GENOMIC DNA]</scope>
    <source>
        <strain evidence="1 2">Nl7</strain>
    </source>
</reference>
<organism evidence="1 2">
    <name type="scientific">Nitrosospira multiformis</name>
    <dbReference type="NCBI Taxonomy" id="1231"/>
    <lineage>
        <taxon>Bacteria</taxon>
        <taxon>Pseudomonadati</taxon>
        <taxon>Pseudomonadota</taxon>
        <taxon>Betaproteobacteria</taxon>
        <taxon>Nitrosomonadales</taxon>
        <taxon>Nitrosomonadaceae</taxon>
        <taxon>Nitrosospira</taxon>
    </lineage>
</organism>
<evidence type="ECO:0000313" key="2">
    <source>
        <dbReference type="Proteomes" id="UP000183339"/>
    </source>
</evidence>